<feature type="compositionally biased region" description="Basic residues" evidence="2">
    <location>
        <begin position="1"/>
        <end position="10"/>
    </location>
</feature>
<dbReference type="Proteomes" id="UP000830375">
    <property type="component" value="Unassembled WGS sequence"/>
</dbReference>
<accession>A0ABQ8LTU3</accession>
<feature type="domain" description="Dynamin N-terminal" evidence="3">
    <location>
        <begin position="38"/>
        <end position="254"/>
    </location>
</feature>
<keyword evidence="1" id="KW-0175">Coiled coil</keyword>
<sequence>MESQGTKRKRDHESSDSSIETPLTTDQIDKGSRKKATIGIFGKSGEGKSSLLSAILGKQELLPSGCFGACTAVVTQVEANLTDSNYTAEIEFFSEKEWEKELKDLFRYLKDDSEGRNEDLVDIAVEKITALYGDDADQKTLEELQNDEKFAEIETSLSTSKKIISNSKLSEFTNDIASFIQHSQSSSGDWYWPLVKSVTIKIPDCRELLEHIILLDLPGTGDCNKTRDDLWKSKLSECSSVWIVSNINRAITDRDPWGILKHCIEELGPGGKCKSINFVCTKTDDINPEAYMRSARLSRDQIPDDKDKKKTCILHRNQHAKTRVEENSNAFFDHSLNLESSETEIPKLQDDLRNLNKSINREMTRDYVSKAKGHLSLMQSGQLDKDNKTIEMKVSEFQENLKKSLTELDKYFDSIYNDLEQHLSKGVKESVNSCVDSTKKLIASNTNGRGFHKILGALCKNYGCYWSKNWDVVLDLNKTLAKDLQKNIHDEFCKIFPVTGKTGKSVQEQIDKFSIIQSDSAYPSSDKLHHIQNFIKIEEIKLKTALNRDIVDRKKEIYSSIQITIVKEMASCYQQAAAIKGTGSMKKMQDLLIATVDEKKQDMFNNAKMEALNSFNNLKLDIKSALENELQEAIERSQSQTSERTRKVCSQKCNIRSLTDNRPEAFIFAIMKFFDCLICKHLAYRANSKALFLLHVLSLNCPGNLMIMYAVVTLQNSEEVMVVASNWLSVDKKQCYWPPFKSTEKCMEAVQNRDEPAIGWEKLNISFHGEHATFDQAKEHQKQIQERPFQLATEFPGTAKRQKLEYTQRMPHSQFHLPSIPAVITSSMSADDNDELLQMLRDINNTVQENSAMLKKLLKDNTVSEVPSSTSLPSKDVKTSLNLPLRSFDDVFRTERELNNVKYLSGLGGFGQKDVIKYIMQHVLTDDLAKEFNWQGRGDKRPFSQLILAEVIRDAALKHKINRIDCESEIKKYLQKMSYKADRLGRKRPREYEGSQSEILDVTSHTALDSTIQSAIEKAAFPDSAANHAPILCQIKFTKEKFPLTLSICSNKQVVHTHSEMESEDCEESYYWSNGHKEIDKSVESDARMTMYAVVTLQDSDEVMVAPTNWLIEDKKQCYWPPFRSIEKYLEAVRNRLEPSTGGKPWEKLAILFHSEYDTYKQAKKKQAAMSEKKEQPAKTKKQVTETSPLPPVLSQSALSGISSHDMFILKMVKQIMAEVNTRIQNINSTVQTTTEQKNNILDAIAKMDDMDRDNKRKKTIGVFGKTGEGKSFLLNTILGLDYLLPSGSFGACTSVITQVEANLTDSNYTAEIELISKEVFFITFKQTKKTISFTACEWENEIASEDSRNEEGITAVFGADADNKTLKELKEDDKYAEIDNLLSAINKTISHTEKVCFCQGTIALNKSVITKFCSDVNSIFSEFKDEVARYIQHNASNPGGCYWPLVKRLTIKIPDCHELLEHIVLLDIPGTGDCNKIRDDLWKTKLSECSSVWVVSDINRAITDRDPWGIIQHCIQDLGPGGECKNISFICTRTDVINPNEYIRSVHLSGDKILISKTECILHRNNRAKTVLKKKFEIMKKKGRFIADVFTVSSKAYLDKNLHLEPIKTGNQLSAEIPKLQEVLKKTNMRINRELIRDYVNEAKGVLSFIQSIQLDTDEKMVETKGIVHKNLEENLAKALKELGCNKGWYWPKNRDAPLDLNMCLAKHMHDNIDDEFNLIFPVDDSKTGMSVQEGIDKFSIIQSGTAYLSSSMLYHMENFIKTEETKVKTLLKREVVQKKKKIYSSIKTTIQNQMTAGYEQAAKLKGNKAMKKREKKITETIEQLKHTMFKAAKKEVLNQFKDLKEDVCKTLESELKRSVEISLSQTTKTTLMGLSIDPTMASQGTKRKRAHDSSDSSIETPLTTDMIIENAKQILQRVSDTDQIDKGNRKKATIGIFGKSGEGKSSLLSAILGKQYLLPSGCFGACTAVITQVEANLTDSNYTAEIKLISKEEWEKELKDLFRYLKDDGEDRNEDLFETAVEKITALYGDNADQKTLEELQNEEKFAEIETFLSISTKIISNSDLSDFTTEVAQFIQHSESSSGDWYWPLVKSVMIKIPDCNELLEHIVLLDLPGTGDCNKTRQDLWKSKLSECSSVWIVSAINRAITDRDPWGILKHCIEELGPGGKCKSINFICTKSDDISPGTYIRSARLSRDQIPDDKKLFNTDNQFQVFTVSSNAFFDHNLNLESSETEVPMLQDDLRNLNKSINRELTRDYVNKVKGHLSLIQSGQLNKDKKKHLSNGVEASVKSCVDATKKLLTPNKDGRGFHKILGALCKNNGCYWSKNLDVILDLNKTLAKDFHKCIFDEFCKIFPVTGKTGKSVQEQINKFSIFQSDSAYPSSDILHHIHNFIKIEETKLKAALNRDIVDRKKEIYSSIQDTIRNEMASCYQQAAAVKGTGSLKKMQDLLITTVDEKKQDMFKDAKMEVLERFNNLKLYIKSTLEKLQEAIERSQSQKSEKTPIDVSREIEELDNLLDHLSATSGTPKEEMEALHGTKRKRDCELSDSTVESPLTTDMIMEKARQILKKVTNSDQIYKGSRKKTIIGIFGKSGEGKSSLLSAIIGKQDLLPSGCFGACTAVLTQVEANLKDSNYTAEIEFISKEEWEKELKDLHRDVKDENEDRNEDFAEIAEEKIAALYIQHSESSPGSWFWPLVKSVTIKIPDCRELLEHIVLLDLPGTGDCNKTRDDLWKSKLRECSSVWIVSNINRAITDKEPWGILKHCIEELGPGGKCKSMNFICTQTDIINQAAYMRYFVNIIGYEGLGSEIPKLQDDLRNLNKSINRELTRDYVNKVKGDLLLIQSGQMEKDKKTIEMKVNEFEKNLTKALKELDKYFDSIYDDLEQHLSKGVDESVNLCVDSTKNLIQNKNGRGFHKILGALCKNYGYYWSKNRDEVLDLNKTLAENVHKHIIDDFCQIFPVTGKTGKSVKEQIDKFSIIQSDSAYPSSDILHYIQNFIKIEETKLKTAINRDIVDMKKEIYRSIEITIVKEMASCYQQAAAVKGTGSLKKMQDLLITTVDKKKQDMFNKLDIKRVLKNELQEAIKRSQSQTSERTRKGKDVNLLHHRNMGLNINMVFCDVKYD</sequence>
<feature type="region of interest" description="Disordered" evidence="2">
    <location>
        <begin position="1167"/>
        <end position="1189"/>
    </location>
</feature>
<dbReference type="InterPro" id="IPR027417">
    <property type="entry name" value="P-loop_NTPase"/>
</dbReference>
<dbReference type="Gene3D" id="3.40.50.300">
    <property type="entry name" value="P-loop containing nucleotide triphosphate hydrolases"/>
    <property type="match status" value="4"/>
</dbReference>
<reference evidence="4 5" key="1">
    <citation type="submission" date="2022-01" db="EMBL/GenBank/DDBJ databases">
        <title>A high-quality chromosome-level genome assembly of rohu carp, Labeo rohita.</title>
        <authorList>
            <person name="Arick M.A. II"/>
            <person name="Hsu C.-Y."/>
            <person name="Magbanua Z."/>
            <person name="Pechanova O."/>
            <person name="Grover C."/>
            <person name="Miller E."/>
            <person name="Thrash A."/>
            <person name="Ezzel L."/>
            <person name="Alam S."/>
            <person name="Benzie J."/>
            <person name="Hamilton M."/>
            <person name="Karsi A."/>
            <person name="Lawrence M.L."/>
            <person name="Peterson D.G."/>
        </authorList>
    </citation>
    <scope>NUCLEOTIDE SEQUENCE [LARGE SCALE GENOMIC DNA]</scope>
    <source>
        <strain evidence="5">BAU-BD-2019</strain>
        <tissue evidence="4">Blood</tissue>
    </source>
</reference>
<evidence type="ECO:0000259" key="3">
    <source>
        <dbReference type="Pfam" id="PF00350"/>
    </source>
</evidence>
<dbReference type="Pfam" id="PF00350">
    <property type="entry name" value="Dynamin_N"/>
    <property type="match status" value="4"/>
</dbReference>
<feature type="domain" description="Dynamin N-terminal" evidence="3">
    <location>
        <begin position="2588"/>
        <end position="2758"/>
    </location>
</feature>
<organism evidence="4 5">
    <name type="scientific">Labeo rohita</name>
    <name type="common">Indian major carp</name>
    <name type="synonym">Cyprinus rohita</name>
    <dbReference type="NCBI Taxonomy" id="84645"/>
    <lineage>
        <taxon>Eukaryota</taxon>
        <taxon>Metazoa</taxon>
        <taxon>Chordata</taxon>
        <taxon>Craniata</taxon>
        <taxon>Vertebrata</taxon>
        <taxon>Euteleostomi</taxon>
        <taxon>Actinopterygii</taxon>
        <taxon>Neopterygii</taxon>
        <taxon>Teleostei</taxon>
        <taxon>Ostariophysi</taxon>
        <taxon>Cypriniformes</taxon>
        <taxon>Cyprinidae</taxon>
        <taxon>Labeoninae</taxon>
        <taxon>Labeonini</taxon>
        <taxon>Labeo</taxon>
    </lineage>
</organism>
<name>A0ABQ8LTU3_LABRO</name>
<dbReference type="PANTHER" id="PTHR47308">
    <property type="entry name" value="NUCLEAR GTPASE SLIP-GC"/>
    <property type="match status" value="1"/>
</dbReference>
<dbReference type="InterPro" id="IPR045063">
    <property type="entry name" value="Dynamin_N"/>
</dbReference>
<dbReference type="PANTHER" id="PTHR47308:SF1">
    <property type="entry name" value="NUCLEAR GTPASE SLIP-GC"/>
    <property type="match status" value="1"/>
</dbReference>
<evidence type="ECO:0000313" key="5">
    <source>
        <dbReference type="Proteomes" id="UP000830375"/>
    </source>
</evidence>
<feature type="region of interest" description="Disordered" evidence="2">
    <location>
        <begin position="1"/>
        <end position="30"/>
    </location>
</feature>
<dbReference type="InterPro" id="IPR053082">
    <property type="entry name" value="Nuclear_GTPase_SLIP-GC"/>
</dbReference>
<dbReference type="EMBL" id="JACTAM010000019">
    <property type="protein sequence ID" value="KAI2653068.1"/>
    <property type="molecule type" value="Genomic_DNA"/>
</dbReference>
<keyword evidence="5" id="KW-1185">Reference proteome</keyword>
<feature type="region of interest" description="Disordered" evidence="2">
    <location>
        <begin position="1881"/>
        <end position="1900"/>
    </location>
</feature>
<feature type="domain" description="Dynamin N-terminal" evidence="3">
    <location>
        <begin position="1261"/>
        <end position="1506"/>
    </location>
</feature>
<evidence type="ECO:0000256" key="1">
    <source>
        <dbReference type="SAM" id="Coils"/>
    </source>
</evidence>
<protein>
    <submittedName>
        <fullName evidence="4">Nuclear GTPase SLIP-GC</fullName>
    </submittedName>
</protein>
<evidence type="ECO:0000256" key="2">
    <source>
        <dbReference type="SAM" id="MobiDB-lite"/>
    </source>
</evidence>
<feature type="domain" description="Dynamin N-terminal" evidence="3">
    <location>
        <begin position="1936"/>
        <end position="2152"/>
    </location>
</feature>
<dbReference type="SUPFAM" id="SSF52540">
    <property type="entry name" value="P-loop containing nucleoside triphosphate hydrolases"/>
    <property type="match status" value="4"/>
</dbReference>
<feature type="coiled-coil region" evidence="1">
    <location>
        <begin position="2853"/>
        <end position="2880"/>
    </location>
</feature>
<comment type="caution">
    <text evidence="4">The sequence shown here is derived from an EMBL/GenBank/DDBJ whole genome shotgun (WGS) entry which is preliminary data.</text>
</comment>
<feature type="compositionally biased region" description="Polar residues" evidence="2">
    <location>
        <begin position="16"/>
        <end position="26"/>
    </location>
</feature>
<feature type="region of interest" description="Disordered" evidence="2">
    <location>
        <begin position="2524"/>
        <end position="2549"/>
    </location>
</feature>
<gene>
    <name evidence="4" type="ORF">H4Q32_006428</name>
</gene>
<evidence type="ECO:0000313" key="4">
    <source>
        <dbReference type="EMBL" id="KAI2653068.1"/>
    </source>
</evidence>
<proteinExistence type="predicted"/>